<dbReference type="AlphaFoldDB" id="X6NQD3"/>
<keyword evidence="4 7" id="KW-1133">Transmembrane helix</keyword>
<dbReference type="OrthoDB" id="10035043at2759"/>
<evidence type="ECO:0000256" key="7">
    <source>
        <dbReference type="SAM" id="Phobius"/>
    </source>
</evidence>
<keyword evidence="9" id="KW-1185">Reference proteome</keyword>
<feature type="region of interest" description="Disordered" evidence="6">
    <location>
        <begin position="215"/>
        <end position="243"/>
    </location>
</feature>
<comment type="caution">
    <text evidence="8">The sequence shown here is derived from an EMBL/GenBank/DDBJ whole genome shotgun (WGS) entry which is preliminary data.</text>
</comment>
<comment type="subcellular location">
    <subcellularLocation>
        <location evidence="1">Membrane</location>
        <topology evidence="1">Multi-pass membrane protein</topology>
    </subcellularLocation>
</comment>
<accession>X6NQD3</accession>
<feature type="compositionally biased region" description="Basic and acidic residues" evidence="6">
    <location>
        <begin position="62"/>
        <end position="72"/>
    </location>
</feature>
<evidence type="ECO:0000256" key="6">
    <source>
        <dbReference type="SAM" id="MobiDB-lite"/>
    </source>
</evidence>
<dbReference type="GO" id="GO:0000139">
    <property type="term" value="C:Golgi membrane"/>
    <property type="evidence" value="ECO:0007669"/>
    <property type="project" value="TreeGrafter"/>
</dbReference>
<evidence type="ECO:0000313" key="9">
    <source>
        <dbReference type="Proteomes" id="UP000023152"/>
    </source>
</evidence>
<dbReference type="EMBL" id="ASPP01006979">
    <property type="protein sequence ID" value="ETO27889.1"/>
    <property type="molecule type" value="Genomic_DNA"/>
</dbReference>
<dbReference type="GO" id="GO:0005789">
    <property type="term" value="C:endoplasmic reticulum membrane"/>
    <property type="evidence" value="ECO:0007669"/>
    <property type="project" value="TreeGrafter"/>
</dbReference>
<keyword evidence="2" id="KW-0813">Transport</keyword>
<dbReference type="GO" id="GO:0046964">
    <property type="term" value="F:3'-phosphoadenosine 5'-phosphosulfate transmembrane transporter activity"/>
    <property type="evidence" value="ECO:0007669"/>
    <property type="project" value="TreeGrafter"/>
</dbReference>
<sequence length="443" mass="50720">MNELCRKVIYKAKIHLLDSFWRNYPKCNNGVVSNAYLVSGGAVVWMCTKIKSKRDKKKRKEKNNGLEKKHENIQGGTKKHSEIAYMEVIPFSFASPCSSERWHQNRRRLLEGEAKSDTDLQADEEAALQQRLANDMVRTIQFLWFFGIFSGQSLVSKIRRAPFLGWFFRQPYGHRLSSTAADTELVPLTKNDIQIITGLCFFFCYSKGTTAERKVHGSGEEKTMEDTSNEKHRGARGGKRGAADGPMKPGAYLVNNSPQLTLLCCGVLLLLAYLVWGFFQERIMAHPYGDPNDEKNWFKSSEFLVLVNRAFGLLVSSIVIRYTKGSGFDCPPYYYGMSALSNMSSSWLQYESLHYVTFPVQTVFKSAKVLVTMLVSTLMGKKNTWDQYLSAILTGVGVYLFLSSQVIVLFFFFLYMYVHKKKKRGREEGRKKKKVQQQQQKIQ</sequence>
<gene>
    <name evidence="8" type="ORF">RFI_09243</name>
</gene>
<organism evidence="8 9">
    <name type="scientific">Reticulomyxa filosa</name>
    <dbReference type="NCBI Taxonomy" id="46433"/>
    <lineage>
        <taxon>Eukaryota</taxon>
        <taxon>Sar</taxon>
        <taxon>Rhizaria</taxon>
        <taxon>Retaria</taxon>
        <taxon>Foraminifera</taxon>
        <taxon>Monothalamids</taxon>
        <taxon>Reticulomyxidae</taxon>
        <taxon>Reticulomyxa</taxon>
    </lineage>
</organism>
<evidence type="ECO:0000256" key="3">
    <source>
        <dbReference type="ARBA" id="ARBA00022692"/>
    </source>
</evidence>
<dbReference type="PANTHER" id="PTHR10778:SF13">
    <property type="entry name" value="ADENOSINE 3'-PHOSPHO 5'-PHOSPHOSULFATE TRANSPORTER 1"/>
    <property type="match status" value="1"/>
</dbReference>
<keyword evidence="5 7" id="KW-0472">Membrane</keyword>
<evidence type="ECO:0000256" key="4">
    <source>
        <dbReference type="ARBA" id="ARBA00022989"/>
    </source>
</evidence>
<evidence type="ECO:0000313" key="8">
    <source>
        <dbReference type="EMBL" id="ETO27889.1"/>
    </source>
</evidence>
<dbReference type="Pfam" id="PF08449">
    <property type="entry name" value="UAA"/>
    <property type="match status" value="1"/>
</dbReference>
<feature type="transmembrane region" description="Helical" evidence="7">
    <location>
        <begin position="388"/>
        <end position="418"/>
    </location>
</feature>
<dbReference type="InterPro" id="IPR013657">
    <property type="entry name" value="SCL35B1-4/HUT1"/>
</dbReference>
<reference evidence="8 9" key="1">
    <citation type="journal article" date="2013" name="Curr. Biol.">
        <title>The Genome of the Foraminiferan Reticulomyxa filosa.</title>
        <authorList>
            <person name="Glockner G."/>
            <person name="Hulsmann N."/>
            <person name="Schleicher M."/>
            <person name="Noegel A.A."/>
            <person name="Eichinger L."/>
            <person name="Gallinger C."/>
            <person name="Pawlowski J."/>
            <person name="Sierra R."/>
            <person name="Euteneuer U."/>
            <person name="Pillet L."/>
            <person name="Moustafa A."/>
            <person name="Platzer M."/>
            <person name="Groth M."/>
            <person name="Szafranski K."/>
            <person name="Schliwa M."/>
        </authorList>
    </citation>
    <scope>NUCLEOTIDE SEQUENCE [LARGE SCALE GENOMIC DNA]</scope>
</reference>
<dbReference type="PANTHER" id="PTHR10778">
    <property type="entry name" value="SOLUTE CARRIER FAMILY 35 MEMBER B"/>
    <property type="match status" value="1"/>
</dbReference>
<feature type="transmembrane region" description="Helical" evidence="7">
    <location>
        <begin position="303"/>
        <end position="320"/>
    </location>
</feature>
<dbReference type="Proteomes" id="UP000023152">
    <property type="component" value="Unassembled WGS sequence"/>
</dbReference>
<feature type="compositionally biased region" description="Basic and acidic residues" evidence="6">
    <location>
        <begin position="215"/>
        <end position="232"/>
    </location>
</feature>
<feature type="transmembrane region" description="Helical" evidence="7">
    <location>
        <begin position="260"/>
        <end position="279"/>
    </location>
</feature>
<feature type="region of interest" description="Disordered" evidence="6">
    <location>
        <begin position="55"/>
        <end position="78"/>
    </location>
</feature>
<evidence type="ECO:0000256" key="5">
    <source>
        <dbReference type="ARBA" id="ARBA00023136"/>
    </source>
</evidence>
<keyword evidence="3 7" id="KW-0812">Transmembrane</keyword>
<proteinExistence type="predicted"/>
<protein>
    <submittedName>
        <fullName evidence="8">Uncharacterized protein</fullName>
    </submittedName>
</protein>
<evidence type="ECO:0000256" key="1">
    <source>
        <dbReference type="ARBA" id="ARBA00004141"/>
    </source>
</evidence>
<evidence type="ECO:0000256" key="2">
    <source>
        <dbReference type="ARBA" id="ARBA00022448"/>
    </source>
</evidence>
<name>X6NQD3_RETFI</name>